<protein>
    <recommendedName>
        <fullName evidence="1">Glutathione S-transferase</fullName>
        <ecNumber evidence="1">2.5.1.18</ecNumber>
    </recommendedName>
</protein>
<dbReference type="EMBL" id="OU503054">
    <property type="protein sequence ID" value="CAI9783290.1"/>
    <property type="molecule type" value="Genomic_DNA"/>
</dbReference>
<dbReference type="InterPro" id="IPR045073">
    <property type="entry name" value="Omega/Tau-like"/>
</dbReference>
<name>A0AAD2A891_9LAMI</name>
<reference evidence="3" key="1">
    <citation type="submission" date="2023-05" db="EMBL/GenBank/DDBJ databases">
        <authorList>
            <person name="Huff M."/>
        </authorList>
    </citation>
    <scope>NUCLEOTIDE SEQUENCE</scope>
</reference>
<dbReference type="Proteomes" id="UP000834106">
    <property type="component" value="Chromosome 19"/>
</dbReference>
<evidence type="ECO:0000313" key="4">
    <source>
        <dbReference type="Proteomes" id="UP000834106"/>
    </source>
</evidence>
<keyword evidence="1" id="KW-0808">Transferase</keyword>
<comment type="subcellular location">
    <subcellularLocation>
        <location evidence="1">Cytoplasm</location>
        <location evidence="1">Cytosol</location>
    </subcellularLocation>
</comment>
<evidence type="ECO:0000313" key="3">
    <source>
        <dbReference type="EMBL" id="CAI9783290.1"/>
    </source>
</evidence>
<dbReference type="GO" id="GO:0005829">
    <property type="term" value="C:cytosol"/>
    <property type="evidence" value="ECO:0007669"/>
    <property type="project" value="UniProtKB-SubCell"/>
</dbReference>
<dbReference type="PANTHER" id="PTHR11260:SF635">
    <property type="entry name" value="GLUTATHIONE TRANSFERASE"/>
    <property type="match status" value="1"/>
</dbReference>
<comment type="catalytic activity">
    <reaction evidence="1">
        <text>RX + glutathione = an S-substituted glutathione + a halide anion + H(+)</text>
        <dbReference type="Rhea" id="RHEA:16437"/>
        <dbReference type="ChEBI" id="CHEBI:15378"/>
        <dbReference type="ChEBI" id="CHEBI:16042"/>
        <dbReference type="ChEBI" id="CHEBI:17792"/>
        <dbReference type="ChEBI" id="CHEBI:57925"/>
        <dbReference type="ChEBI" id="CHEBI:90779"/>
        <dbReference type="EC" id="2.5.1.18"/>
    </reaction>
</comment>
<dbReference type="GO" id="GO:0006749">
    <property type="term" value="P:glutathione metabolic process"/>
    <property type="evidence" value="ECO:0007669"/>
    <property type="project" value="TreeGrafter"/>
</dbReference>
<proteinExistence type="inferred from homology"/>
<dbReference type="Gene3D" id="1.20.1050.10">
    <property type="match status" value="1"/>
</dbReference>
<dbReference type="InterPro" id="IPR001810">
    <property type="entry name" value="F-box_dom"/>
</dbReference>
<comment type="similarity">
    <text evidence="1">Belongs to the GST superfamily.</text>
</comment>
<organism evidence="3 4">
    <name type="scientific">Fraxinus pennsylvanica</name>
    <dbReference type="NCBI Taxonomy" id="56036"/>
    <lineage>
        <taxon>Eukaryota</taxon>
        <taxon>Viridiplantae</taxon>
        <taxon>Streptophyta</taxon>
        <taxon>Embryophyta</taxon>
        <taxon>Tracheophyta</taxon>
        <taxon>Spermatophyta</taxon>
        <taxon>Magnoliopsida</taxon>
        <taxon>eudicotyledons</taxon>
        <taxon>Gunneridae</taxon>
        <taxon>Pentapetalae</taxon>
        <taxon>asterids</taxon>
        <taxon>lamiids</taxon>
        <taxon>Lamiales</taxon>
        <taxon>Oleaceae</taxon>
        <taxon>Oleeae</taxon>
        <taxon>Fraxinus</taxon>
    </lineage>
</organism>
<dbReference type="InterPro" id="IPR036282">
    <property type="entry name" value="Glutathione-S-Trfase_C_sf"/>
</dbReference>
<dbReference type="GO" id="GO:0004364">
    <property type="term" value="F:glutathione transferase activity"/>
    <property type="evidence" value="ECO:0007669"/>
    <property type="project" value="UniProtKB-UniRule"/>
</dbReference>
<dbReference type="Pfam" id="PF00646">
    <property type="entry name" value="F-box"/>
    <property type="match status" value="1"/>
</dbReference>
<feature type="domain" description="F-box" evidence="2">
    <location>
        <begin position="1"/>
        <end position="25"/>
    </location>
</feature>
<comment type="function">
    <text evidence="1">Is involved in the conjugation of reduced glutathione to a wide number of exogenous and endogenous hydrophobic electrophiles.</text>
</comment>
<dbReference type="PANTHER" id="PTHR11260">
    <property type="entry name" value="GLUTATHIONE S-TRANSFERASE, GST, SUPERFAMILY, GST DOMAIN CONTAINING"/>
    <property type="match status" value="1"/>
</dbReference>
<dbReference type="EC" id="2.5.1.18" evidence="1"/>
<evidence type="ECO:0000259" key="2">
    <source>
        <dbReference type="Pfam" id="PF00646"/>
    </source>
</evidence>
<evidence type="ECO:0000256" key="1">
    <source>
        <dbReference type="RuleBase" id="RU369102"/>
    </source>
</evidence>
<sequence length="132" mass="14857">MPLIDLVPASSVSKSWRSAVASSLRHLKKPKPWLILYKQATRSPYAATTLAYDPCSNRPSLLPKDPYEKAIAHFWAKFLDEKCLPAMKKACWGKGDEQEMAKEESTELLKILEGTHFGARNSLGVTILEWLI</sequence>
<dbReference type="SUPFAM" id="SSF47616">
    <property type="entry name" value="GST C-terminal domain-like"/>
    <property type="match status" value="1"/>
</dbReference>
<accession>A0AAD2A891</accession>
<dbReference type="AlphaFoldDB" id="A0AAD2A891"/>
<gene>
    <name evidence="3" type="ORF">FPE_LOCUS30720</name>
</gene>
<keyword evidence="1" id="KW-0963">Cytoplasm</keyword>
<keyword evidence="4" id="KW-1185">Reference proteome</keyword>